<dbReference type="Proteomes" id="UP000762676">
    <property type="component" value="Unassembled WGS sequence"/>
</dbReference>
<protein>
    <submittedName>
        <fullName evidence="2">Uncharacterized protein</fullName>
    </submittedName>
</protein>
<evidence type="ECO:0000313" key="3">
    <source>
        <dbReference type="Proteomes" id="UP000762676"/>
    </source>
</evidence>
<dbReference type="AlphaFoldDB" id="A0AAV4EFJ1"/>
<feature type="compositionally biased region" description="Low complexity" evidence="1">
    <location>
        <begin position="49"/>
        <end position="81"/>
    </location>
</feature>
<gene>
    <name evidence="2" type="ORF">ElyMa_000047300</name>
</gene>
<proteinExistence type="predicted"/>
<name>A0AAV4EFJ1_9GAST</name>
<comment type="caution">
    <text evidence="2">The sequence shown here is derived from an EMBL/GenBank/DDBJ whole genome shotgun (WGS) entry which is preliminary data.</text>
</comment>
<evidence type="ECO:0000256" key="1">
    <source>
        <dbReference type="SAM" id="MobiDB-lite"/>
    </source>
</evidence>
<organism evidence="2 3">
    <name type="scientific">Elysia marginata</name>
    <dbReference type="NCBI Taxonomy" id="1093978"/>
    <lineage>
        <taxon>Eukaryota</taxon>
        <taxon>Metazoa</taxon>
        <taxon>Spiralia</taxon>
        <taxon>Lophotrochozoa</taxon>
        <taxon>Mollusca</taxon>
        <taxon>Gastropoda</taxon>
        <taxon>Heterobranchia</taxon>
        <taxon>Euthyneura</taxon>
        <taxon>Panpulmonata</taxon>
        <taxon>Sacoglossa</taxon>
        <taxon>Placobranchoidea</taxon>
        <taxon>Plakobranchidae</taxon>
        <taxon>Elysia</taxon>
    </lineage>
</organism>
<feature type="region of interest" description="Disordered" evidence="1">
    <location>
        <begin position="49"/>
        <end position="87"/>
    </location>
</feature>
<sequence length="97" mass="11460">MNFDDDGNHKANYARINQVNNDPKNARMSVISKCEEAYKILLCLSNNNKKYNNNNNNNNKNNNNKNNNNKNNKNNKNNNKNINLDNMKTFRLEWLNR</sequence>
<accession>A0AAV4EFJ1</accession>
<dbReference type="EMBL" id="BMAT01000071">
    <property type="protein sequence ID" value="GFR59091.1"/>
    <property type="molecule type" value="Genomic_DNA"/>
</dbReference>
<reference evidence="2 3" key="1">
    <citation type="journal article" date="2021" name="Elife">
        <title>Chloroplast acquisition without the gene transfer in kleptoplastic sea slugs, Plakobranchus ocellatus.</title>
        <authorList>
            <person name="Maeda T."/>
            <person name="Takahashi S."/>
            <person name="Yoshida T."/>
            <person name="Shimamura S."/>
            <person name="Takaki Y."/>
            <person name="Nagai Y."/>
            <person name="Toyoda A."/>
            <person name="Suzuki Y."/>
            <person name="Arimoto A."/>
            <person name="Ishii H."/>
            <person name="Satoh N."/>
            <person name="Nishiyama T."/>
            <person name="Hasebe M."/>
            <person name="Maruyama T."/>
            <person name="Minagawa J."/>
            <person name="Obokata J."/>
            <person name="Shigenobu S."/>
        </authorList>
    </citation>
    <scope>NUCLEOTIDE SEQUENCE [LARGE SCALE GENOMIC DNA]</scope>
</reference>
<evidence type="ECO:0000313" key="2">
    <source>
        <dbReference type="EMBL" id="GFR59091.1"/>
    </source>
</evidence>
<keyword evidence="3" id="KW-1185">Reference proteome</keyword>